<dbReference type="AlphaFoldDB" id="A0A6U9WK02"/>
<evidence type="ECO:0000256" key="1">
    <source>
        <dbReference type="ARBA" id="ARBA00007296"/>
    </source>
</evidence>
<name>A0A6U9WK02_9STRA</name>
<feature type="transmembrane region" description="Helical" evidence="4">
    <location>
        <begin position="49"/>
        <end position="69"/>
    </location>
</feature>
<dbReference type="EMBL" id="HBIX01005069">
    <property type="protein sequence ID" value="CAE0711281.1"/>
    <property type="molecule type" value="Transcribed_RNA"/>
</dbReference>
<protein>
    <submittedName>
        <fullName evidence="5">Uncharacterized protein</fullName>
    </submittedName>
</protein>
<dbReference type="GO" id="GO:0006811">
    <property type="term" value="P:monoatomic ion transport"/>
    <property type="evidence" value="ECO:0007669"/>
    <property type="project" value="UniProtKB-KW"/>
</dbReference>
<comment type="similarity">
    <text evidence="1">Belongs to the V-ATPase proteolipid subunit family.</text>
</comment>
<reference evidence="5" key="1">
    <citation type="submission" date="2021-01" db="EMBL/GenBank/DDBJ databases">
        <authorList>
            <person name="Corre E."/>
            <person name="Pelletier E."/>
            <person name="Niang G."/>
            <person name="Scheremetjew M."/>
            <person name="Finn R."/>
            <person name="Kale V."/>
            <person name="Holt S."/>
            <person name="Cochrane G."/>
            <person name="Meng A."/>
            <person name="Brown T."/>
            <person name="Cohen L."/>
        </authorList>
    </citation>
    <scope>NUCLEOTIDE SEQUENCE</scope>
    <source>
        <strain evidence="5">10249 10 AB</strain>
    </source>
</reference>
<evidence type="ECO:0000256" key="2">
    <source>
        <dbReference type="ARBA" id="ARBA00022448"/>
    </source>
</evidence>
<keyword evidence="4" id="KW-0812">Transmembrane</keyword>
<dbReference type="PANTHER" id="PTHR10263">
    <property type="entry name" value="V-TYPE PROTON ATPASE PROTEOLIPID SUBUNIT"/>
    <property type="match status" value="1"/>
</dbReference>
<evidence type="ECO:0000256" key="3">
    <source>
        <dbReference type="ARBA" id="ARBA00023065"/>
    </source>
</evidence>
<dbReference type="Gene3D" id="1.20.120.610">
    <property type="entry name" value="lithium bound rotor ring of v- atpase"/>
    <property type="match status" value="1"/>
</dbReference>
<keyword evidence="4" id="KW-1133">Transmembrane helix</keyword>
<dbReference type="InterPro" id="IPR035921">
    <property type="entry name" value="F/V-ATP_Csub_sf"/>
</dbReference>
<evidence type="ECO:0000313" key="5">
    <source>
        <dbReference type="EMBL" id="CAE0711280.1"/>
    </source>
</evidence>
<organism evidence="5">
    <name type="scientific">Pseudo-nitzschia australis</name>
    <dbReference type="NCBI Taxonomy" id="44445"/>
    <lineage>
        <taxon>Eukaryota</taxon>
        <taxon>Sar</taxon>
        <taxon>Stramenopiles</taxon>
        <taxon>Ochrophyta</taxon>
        <taxon>Bacillariophyta</taxon>
        <taxon>Bacillariophyceae</taxon>
        <taxon>Bacillariophycidae</taxon>
        <taxon>Bacillariales</taxon>
        <taxon>Bacillariaceae</taxon>
        <taxon>Pseudo-nitzschia</taxon>
    </lineage>
</organism>
<evidence type="ECO:0000313" key="6">
    <source>
        <dbReference type="EMBL" id="CAE0711281.1"/>
    </source>
</evidence>
<keyword evidence="4" id="KW-0472">Membrane</keyword>
<keyword evidence="3" id="KW-0406">Ion transport</keyword>
<gene>
    <name evidence="5" type="ORF">PAUS00366_LOCUS4017</name>
    <name evidence="6" type="ORF">PAUS00366_LOCUS4018</name>
</gene>
<dbReference type="EMBL" id="HBIX01005067">
    <property type="protein sequence ID" value="CAE0711280.1"/>
    <property type="molecule type" value="Transcribed_RNA"/>
</dbReference>
<feature type="transmembrane region" description="Helical" evidence="4">
    <location>
        <begin position="81"/>
        <end position="102"/>
    </location>
</feature>
<proteinExistence type="inferred from homology"/>
<keyword evidence="2" id="KW-0813">Transport</keyword>
<accession>A0A6U9WK02</accession>
<evidence type="ECO:0000256" key="4">
    <source>
        <dbReference type="SAM" id="Phobius"/>
    </source>
</evidence>
<feature type="transmembrane region" description="Helical" evidence="4">
    <location>
        <begin position="155"/>
        <end position="176"/>
    </location>
</feature>
<sequence length="177" mass="18270">MSSIFDPLLMSGLGSAAAVFLSALGGAAASTHGAVFAMKSKMPLPLSLVPIVQAGVLAIYGPIISYLIIGRMSESMTTGEGFRYLAAGLTVGLACLASGWGMSGFLEQLNKGLLLPSPPTPPKSVEKEGATKLSPILPKEGDIDVSTRASFRMTVLSLIFLEAIGLYGLIVALILVT</sequence>